<protein>
    <submittedName>
        <fullName evidence="3">N-terminal double-transmembrane domain-containing protein</fullName>
    </submittedName>
</protein>
<dbReference type="PANTHER" id="PTHR37464">
    <property type="entry name" value="BLL2463 PROTEIN"/>
    <property type="match status" value="1"/>
</dbReference>
<dbReference type="InterPro" id="IPR011933">
    <property type="entry name" value="Double_TM_dom"/>
</dbReference>
<dbReference type="STRING" id="1224947.SAMN05216480_11517"/>
<keyword evidence="1 3" id="KW-0812">Transmembrane</keyword>
<keyword evidence="1" id="KW-1133">Transmembrane helix</keyword>
<feature type="domain" description="Aerotolerance regulator N-terminal" evidence="2">
    <location>
        <begin position="1"/>
        <end position="76"/>
    </location>
</feature>
<keyword evidence="4" id="KW-1185">Reference proteome</keyword>
<gene>
    <name evidence="3" type="ORF">SAMN05216480_11517</name>
</gene>
<dbReference type="InterPro" id="IPR024163">
    <property type="entry name" value="Aerotolerance_reg_N"/>
</dbReference>
<dbReference type="RefSeq" id="WP_093026128.1">
    <property type="nucleotide sequence ID" value="NZ_FPBK01000015.1"/>
</dbReference>
<feature type="transmembrane region" description="Helical" evidence="1">
    <location>
        <begin position="6"/>
        <end position="24"/>
    </location>
</feature>
<dbReference type="SUPFAM" id="SSF52317">
    <property type="entry name" value="Class I glutamine amidotransferase-like"/>
    <property type="match status" value="1"/>
</dbReference>
<evidence type="ECO:0000313" key="3">
    <source>
        <dbReference type="EMBL" id="SFU70843.1"/>
    </source>
</evidence>
<sequence length="638" mass="72573">MQFKNPELLWALFLLVIPIIIHLFQLRKFEKVLFTNVAFLKNIQLQTRKSATLKKWLTLITRLLLLASLIIAFAQPYFPSKTSLFTEKETVIYVDNSFSMQAKGSKGPLLQRAIQDLIGNIDDDTNFTLFTNDNSFVNTTLSPIQNELLTTHYSNNQLSYNEAYLKGTSYFSNKASTAKEFIYISDFQQKKEDFDINLQPNVNTHFLQVSPENTQNISIDSVYISNTETNTLELTVLLSAEHKIENTTVSLFNDEDLISKTGTTIDENLKGEALFSIPKNSSFDGRISIVDEGLKYDNSLYFSIQKPEKIKVFTISNANDSYLEKLFNDEAFSYTSQDIAALDYTIITQQNLIILNQLEDISSGLINALKSFGANGGKVVIIPSINSNTQSFNQLLGNSGIAFDYKSSTEKNITEINFSHPLFENVFDKSVTNFQYPKVTSYYKLTFNNNALLLDNGSPFLATSKQFYVFAAPLDAENSNFKNSPLIVPTFYNMGVQSLQLPTLYYTIGKENKMDIRTQISGDAVLEIEGNESKFIPMQASFPNKVSITTKELPATDGNYTIQYQENTINTISYNYNREESNLTYYQLSSYDLPVNTDLETIFDTLKTQSEDSELWKWFVIFALLFLCVEMFILKFLK</sequence>
<keyword evidence="1" id="KW-0472">Membrane</keyword>
<dbReference type="EMBL" id="FPBK01000015">
    <property type="protein sequence ID" value="SFU70843.1"/>
    <property type="molecule type" value="Genomic_DNA"/>
</dbReference>
<reference evidence="3 4" key="1">
    <citation type="submission" date="2016-10" db="EMBL/GenBank/DDBJ databases">
        <authorList>
            <person name="de Groot N.N."/>
        </authorList>
    </citation>
    <scope>NUCLEOTIDE SEQUENCE [LARGE SCALE GENOMIC DNA]</scope>
    <source>
        <strain evidence="3 4">CGMCC 1.12333</strain>
    </source>
</reference>
<feature type="transmembrane region" description="Helical" evidence="1">
    <location>
        <begin position="56"/>
        <end position="78"/>
    </location>
</feature>
<organism evidence="3 4">
    <name type="scientific">Pustulibacterium marinum</name>
    <dbReference type="NCBI Taxonomy" id="1224947"/>
    <lineage>
        <taxon>Bacteria</taxon>
        <taxon>Pseudomonadati</taxon>
        <taxon>Bacteroidota</taxon>
        <taxon>Flavobacteriia</taxon>
        <taxon>Flavobacteriales</taxon>
        <taxon>Flavobacteriaceae</taxon>
        <taxon>Pustulibacterium</taxon>
    </lineage>
</organism>
<evidence type="ECO:0000259" key="2">
    <source>
        <dbReference type="Pfam" id="PF07584"/>
    </source>
</evidence>
<dbReference type="Proteomes" id="UP000199138">
    <property type="component" value="Unassembled WGS sequence"/>
</dbReference>
<accession>A0A1I7ID00</accession>
<dbReference type="InterPro" id="IPR029062">
    <property type="entry name" value="Class_I_gatase-like"/>
</dbReference>
<evidence type="ECO:0000313" key="4">
    <source>
        <dbReference type="Proteomes" id="UP000199138"/>
    </source>
</evidence>
<dbReference type="Pfam" id="PF07584">
    <property type="entry name" value="BatA"/>
    <property type="match status" value="1"/>
</dbReference>
<evidence type="ECO:0000256" key="1">
    <source>
        <dbReference type="SAM" id="Phobius"/>
    </source>
</evidence>
<dbReference type="AlphaFoldDB" id="A0A1I7ID00"/>
<feature type="transmembrane region" description="Helical" evidence="1">
    <location>
        <begin position="615"/>
        <end position="637"/>
    </location>
</feature>
<dbReference type="OrthoDB" id="9810200at2"/>
<dbReference type="NCBIfam" id="TIGR02226">
    <property type="entry name" value="two_anch"/>
    <property type="match status" value="1"/>
</dbReference>
<name>A0A1I7ID00_9FLAO</name>
<dbReference type="PANTHER" id="PTHR37464:SF1">
    <property type="entry name" value="BLL2463 PROTEIN"/>
    <property type="match status" value="1"/>
</dbReference>
<proteinExistence type="predicted"/>